<feature type="binding site" evidence="11">
    <location>
        <position position="280"/>
    </location>
    <ligand>
        <name>Mg(2+)</name>
        <dbReference type="ChEBI" id="CHEBI:18420"/>
    </ligand>
</feature>
<keyword evidence="7 10" id="KW-0460">Magnesium</keyword>
<dbReference type="GO" id="GO:0005886">
    <property type="term" value="C:plasma membrane"/>
    <property type="evidence" value="ECO:0007669"/>
    <property type="project" value="UniProtKB-SubCell"/>
</dbReference>
<evidence type="ECO:0000313" key="13">
    <source>
        <dbReference type="EMBL" id="RGI84366.1"/>
    </source>
</evidence>
<comment type="catalytic activity">
    <reaction evidence="9 10 12">
        <text>L-threonyl-[protein] + FAD = FMN-L-threonyl-[protein] + AMP + H(+)</text>
        <dbReference type="Rhea" id="RHEA:36847"/>
        <dbReference type="Rhea" id="RHEA-COMP:11060"/>
        <dbReference type="Rhea" id="RHEA-COMP:11061"/>
        <dbReference type="ChEBI" id="CHEBI:15378"/>
        <dbReference type="ChEBI" id="CHEBI:30013"/>
        <dbReference type="ChEBI" id="CHEBI:57692"/>
        <dbReference type="ChEBI" id="CHEBI:74257"/>
        <dbReference type="ChEBI" id="CHEBI:456215"/>
        <dbReference type="EC" id="2.7.1.180"/>
    </reaction>
</comment>
<organism evidence="13 15">
    <name type="scientific">Dorea formicigenerans</name>
    <dbReference type="NCBI Taxonomy" id="39486"/>
    <lineage>
        <taxon>Bacteria</taxon>
        <taxon>Bacillati</taxon>
        <taxon>Bacillota</taxon>
        <taxon>Clostridia</taxon>
        <taxon>Lachnospirales</taxon>
        <taxon>Lachnospiraceae</taxon>
        <taxon>Dorea</taxon>
    </lineage>
</organism>
<accession>A0A3E4F635</accession>
<evidence type="ECO:0000256" key="12">
    <source>
        <dbReference type="RuleBase" id="RU363002"/>
    </source>
</evidence>
<keyword evidence="12" id="KW-0997">Cell inner membrane</keyword>
<keyword evidence="4 10" id="KW-0808">Transferase</keyword>
<dbReference type="EMBL" id="QSOI01000007">
    <property type="protein sequence ID" value="RGI84366.1"/>
    <property type="molecule type" value="Genomic_DNA"/>
</dbReference>
<evidence type="ECO:0000256" key="8">
    <source>
        <dbReference type="ARBA" id="ARBA00031306"/>
    </source>
</evidence>
<feature type="signal peptide" evidence="12">
    <location>
        <begin position="1"/>
        <end position="22"/>
    </location>
</feature>
<dbReference type="EMBL" id="QRUK01000032">
    <property type="protein sequence ID" value="RGR55815.1"/>
    <property type="molecule type" value="Genomic_DNA"/>
</dbReference>
<dbReference type="PIRSF" id="PIRSF006268">
    <property type="entry name" value="ApbE"/>
    <property type="match status" value="1"/>
</dbReference>
<proteinExistence type="inferred from homology"/>
<dbReference type="GO" id="GO:0016740">
    <property type="term" value="F:transferase activity"/>
    <property type="evidence" value="ECO:0007669"/>
    <property type="project" value="UniProtKB-UniRule"/>
</dbReference>
<evidence type="ECO:0000256" key="3">
    <source>
        <dbReference type="ARBA" id="ARBA00022630"/>
    </source>
</evidence>
<comment type="similarity">
    <text evidence="10 12">Belongs to the ApbE family.</text>
</comment>
<name>A0A3E4F635_9FIRM</name>
<dbReference type="InterPro" id="IPR024932">
    <property type="entry name" value="ApbE"/>
</dbReference>
<comment type="subcellular location">
    <subcellularLocation>
        <location evidence="12">Cell inner membrane</location>
        <topology evidence="12">Lipid-anchor</topology>
        <orientation evidence="12">Periplasmic side</orientation>
    </subcellularLocation>
</comment>
<keyword evidence="12" id="KW-0732">Signal</keyword>
<evidence type="ECO:0000256" key="6">
    <source>
        <dbReference type="ARBA" id="ARBA00022827"/>
    </source>
</evidence>
<dbReference type="GO" id="GO:0046872">
    <property type="term" value="F:metal ion binding"/>
    <property type="evidence" value="ECO:0007669"/>
    <property type="project" value="UniProtKB-UniRule"/>
</dbReference>
<feature type="binding site" evidence="11">
    <location>
        <position position="284"/>
    </location>
    <ligand>
        <name>Mg(2+)</name>
        <dbReference type="ChEBI" id="CHEBI:18420"/>
    </ligand>
</feature>
<keyword evidence="5 10" id="KW-0479">Metal-binding</keyword>
<keyword evidence="12" id="KW-1003">Cell membrane</keyword>
<dbReference type="Proteomes" id="UP000260664">
    <property type="component" value="Unassembled WGS sequence"/>
</dbReference>
<sequence>MKKCIPVLLMLTILICGCSKQAQESTSEPVSDTFFAMDTTMDFRIYGDKSLLQDAQNVITDLEKKVSVTDSDSEIYKINENGSGILSGEADTLMKNALEMCRRTNGALDISIYPIVKAWGFTTGSYQVPDEETIQTLLTKVDYTQIQYDEASGNVTISEGMTIDLGSIAKGYAGELAARTLRDKGVTSALLNLGGNVQTIGSKPDGSAWIIGIKDPKNPDTAMMGLSVNDQAVVTSGGYERYFEQDGLTYWHIMDPATGHPAKSGLLSVTVVGDKGGICDALSTSLFVMGLDKAYDLWAKSDDFEAVFVATDGTVYITDGLKDKFSLAQGYEDTSVKILTR</sequence>
<evidence type="ECO:0000256" key="11">
    <source>
        <dbReference type="PIRSR" id="PIRSR006268-2"/>
    </source>
</evidence>
<evidence type="ECO:0000256" key="10">
    <source>
        <dbReference type="PIRNR" id="PIRNR006268"/>
    </source>
</evidence>
<comment type="function">
    <text evidence="12">Flavin transferase that catalyzes the transfer of the FMN moiety of FAD and its covalent binding to the hydroxyl group of a threonine residue in a target flavoprotein.</text>
</comment>
<dbReference type="RefSeq" id="WP_117495018.1">
    <property type="nucleotide sequence ID" value="NZ_AP031430.1"/>
</dbReference>
<evidence type="ECO:0000256" key="2">
    <source>
        <dbReference type="ARBA" id="ARBA00016337"/>
    </source>
</evidence>
<dbReference type="PROSITE" id="PS51257">
    <property type="entry name" value="PROKAR_LIPOPROTEIN"/>
    <property type="match status" value="1"/>
</dbReference>
<dbReference type="InterPro" id="IPR003374">
    <property type="entry name" value="ApbE-like_sf"/>
</dbReference>
<keyword evidence="12" id="KW-0472">Membrane</keyword>
<evidence type="ECO:0000256" key="9">
    <source>
        <dbReference type="ARBA" id="ARBA00048540"/>
    </source>
</evidence>
<dbReference type="EC" id="2.7.1.180" evidence="1 10"/>
<evidence type="ECO:0000256" key="7">
    <source>
        <dbReference type="ARBA" id="ARBA00022842"/>
    </source>
</evidence>
<gene>
    <name evidence="14" type="ORF">DWY33_13355</name>
    <name evidence="13" type="ORF">DXD84_07505</name>
</gene>
<evidence type="ECO:0000313" key="16">
    <source>
        <dbReference type="Proteomes" id="UP000283652"/>
    </source>
</evidence>
<evidence type="ECO:0000313" key="14">
    <source>
        <dbReference type="EMBL" id="RGR55815.1"/>
    </source>
</evidence>
<evidence type="ECO:0000256" key="4">
    <source>
        <dbReference type="ARBA" id="ARBA00022679"/>
    </source>
</evidence>
<comment type="cofactor">
    <cofactor evidence="11">
        <name>Mg(2+)</name>
        <dbReference type="ChEBI" id="CHEBI:18420"/>
    </cofactor>
    <cofactor evidence="11">
        <name>Mn(2+)</name>
        <dbReference type="ChEBI" id="CHEBI:29035"/>
    </cofactor>
    <text evidence="11">Magnesium. Can also use manganese.</text>
</comment>
<feature type="binding site" evidence="11">
    <location>
        <position position="167"/>
    </location>
    <ligand>
        <name>Mg(2+)</name>
        <dbReference type="ChEBI" id="CHEBI:18420"/>
    </ligand>
</feature>
<dbReference type="Pfam" id="PF02424">
    <property type="entry name" value="ApbE"/>
    <property type="match status" value="1"/>
</dbReference>
<dbReference type="Proteomes" id="UP000283652">
    <property type="component" value="Unassembled WGS sequence"/>
</dbReference>
<dbReference type="Gene3D" id="3.10.520.10">
    <property type="entry name" value="ApbE-like domains"/>
    <property type="match status" value="1"/>
</dbReference>
<feature type="chain" id="PRO_5033879446" description="FAD:protein FMN transferase" evidence="12">
    <location>
        <begin position="23"/>
        <end position="341"/>
    </location>
</feature>
<evidence type="ECO:0000256" key="1">
    <source>
        <dbReference type="ARBA" id="ARBA00011955"/>
    </source>
</evidence>
<protein>
    <recommendedName>
        <fullName evidence="2 10">FAD:protein FMN transferase</fullName>
        <ecNumber evidence="1 10">2.7.1.180</ecNumber>
    </recommendedName>
    <alternativeName>
        <fullName evidence="8 10">Flavin transferase</fullName>
    </alternativeName>
</protein>
<keyword evidence="3 10" id="KW-0285">Flavoprotein</keyword>
<reference evidence="15 16" key="1">
    <citation type="submission" date="2018-08" db="EMBL/GenBank/DDBJ databases">
        <title>A genome reference for cultivated species of the human gut microbiota.</title>
        <authorList>
            <person name="Zou Y."/>
            <person name="Xue W."/>
            <person name="Luo G."/>
        </authorList>
    </citation>
    <scope>NUCLEOTIDE SEQUENCE [LARGE SCALE GENOMIC DNA]</scope>
    <source>
        <strain evidence="14 16">AF25-11</strain>
        <strain evidence="13 15">TM09-19AC</strain>
    </source>
</reference>
<evidence type="ECO:0000313" key="15">
    <source>
        <dbReference type="Proteomes" id="UP000260664"/>
    </source>
</evidence>
<dbReference type="AlphaFoldDB" id="A0A3E4F635"/>
<dbReference type="PANTHER" id="PTHR30040">
    <property type="entry name" value="THIAMINE BIOSYNTHESIS LIPOPROTEIN APBE"/>
    <property type="match status" value="1"/>
</dbReference>
<evidence type="ECO:0000256" key="5">
    <source>
        <dbReference type="ARBA" id="ARBA00022723"/>
    </source>
</evidence>
<keyword evidence="12" id="KW-0449">Lipoprotein</keyword>
<dbReference type="SUPFAM" id="SSF143631">
    <property type="entry name" value="ApbE-like"/>
    <property type="match status" value="1"/>
</dbReference>
<dbReference type="PANTHER" id="PTHR30040:SF2">
    <property type="entry name" value="FAD:PROTEIN FMN TRANSFERASE"/>
    <property type="match status" value="1"/>
</dbReference>
<keyword evidence="6 10" id="KW-0274">FAD</keyword>
<comment type="caution">
    <text evidence="13">The sequence shown here is derived from an EMBL/GenBank/DDBJ whole genome shotgun (WGS) entry which is preliminary data.</text>
</comment>